<dbReference type="AlphaFoldDB" id="A0A0D0E524"/>
<sequence length="114" mass="12784">MARYDHLWTIPSEKFRLVLQVIWDTVYGGSIEHVVTINGPVYQIAKQSVNNWHGGFTAAAVAVVSTFFAHDPDFADASQCIKFAKAMLKKNQFLSDQNRGVDSKAWSGLWRAPL</sequence>
<evidence type="ECO:0000313" key="1">
    <source>
        <dbReference type="EMBL" id="KIK96399.1"/>
    </source>
</evidence>
<name>A0A0D0E524_9AGAM</name>
<reference evidence="1 2" key="1">
    <citation type="submission" date="2014-04" db="EMBL/GenBank/DDBJ databases">
        <authorList>
            <consortium name="DOE Joint Genome Institute"/>
            <person name="Kuo A."/>
            <person name="Kohler A."/>
            <person name="Jargeat P."/>
            <person name="Nagy L.G."/>
            <person name="Floudas D."/>
            <person name="Copeland A."/>
            <person name="Barry K.W."/>
            <person name="Cichocki N."/>
            <person name="Veneault-Fourrey C."/>
            <person name="LaButti K."/>
            <person name="Lindquist E.A."/>
            <person name="Lipzen A."/>
            <person name="Lundell T."/>
            <person name="Morin E."/>
            <person name="Murat C."/>
            <person name="Sun H."/>
            <person name="Tunlid A."/>
            <person name="Henrissat B."/>
            <person name="Grigoriev I.V."/>
            <person name="Hibbett D.S."/>
            <person name="Martin F."/>
            <person name="Nordberg H.P."/>
            <person name="Cantor M.N."/>
            <person name="Hua S.X."/>
        </authorList>
    </citation>
    <scope>NUCLEOTIDE SEQUENCE [LARGE SCALE GENOMIC DNA]</scope>
    <source>
        <strain evidence="1 2">Ve08.2h10</strain>
    </source>
</reference>
<gene>
    <name evidence="1" type="ORF">PAXRUDRAFT_10860</name>
</gene>
<proteinExistence type="predicted"/>
<dbReference type="Proteomes" id="UP000054538">
    <property type="component" value="Unassembled WGS sequence"/>
</dbReference>
<dbReference type="InParanoid" id="A0A0D0E524"/>
<dbReference type="OrthoDB" id="3181351at2759"/>
<dbReference type="STRING" id="930991.A0A0D0E524"/>
<evidence type="ECO:0000313" key="2">
    <source>
        <dbReference type="Proteomes" id="UP000054538"/>
    </source>
</evidence>
<dbReference type="HOGENOM" id="CLU_2121812_0_0_1"/>
<accession>A0A0D0E524</accession>
<dbReference type="EMBL" id="KN824989">
    <property type="protein sequence ID" value="KIK96399.1"/>
    <property type="molecule type" value="Genomic_DNA"/>
</dbReference>
<reference evidence="2" key="2">
    <citation type="submission" date="2015-01" db="EMBL/GenBank/DDBJ databases">
        <title>Evolutionary Origins and Diversification of the Mycorrhizal Mutualists.</title>
        <authorList>
            <consortium name="DOE Joint Genome Institute"/>
            <consortium name="Mycorrhizal Genomics Consortium"/>
            <person name="Kohler A."/>
            <person name="Kuo A."/>
            <person name="Nagy L.G."/>
            <person name="Floudas D."/>
            <person name="Copeland A."/>
            <person name="Barry K.W."/>
            <person name="Cichocki N."/>
            <person name="Veneault-Fourrey C."/>
            <person name="LaButti K."/>
            <person name="Lindquist E.A."/>
            <person name="Lipzen A."/>
            <person name="Lundell T."/>
            <person name="Morin E."/>
            <person name="Murat C."/>
            <person name="Riley R."/>
            <person name="Ohm R."/>
            <person name="Sun H."/>
            <person name="Tunlid A."/>
            <person name="Henrissat B."/>
            <person name="Grigoriev I.V."/>
            <person name="Hibbett D.S."/>
            <person name="Martin F."/>
        </authorList>
    </citation>
    <scope>NUCLEOTIDE SEQUENCE [LARGE SCALE GENOMIC DNA]</scope>
    <source>
        <strain evidence="2">Ve08.2h10</strain>
    </source>
</reference>
<keyword evidence="2" id="KW-1185">Reference proteome</keyword>
<organism evidence="1 2">
    <name type="scientific">Paxillus rubicundulus Ve08.2h10</name>
    <dbReference type="NCBI Taxonomy" id="930991"/>
    <lineage>
        <taxon>Eukaryota</taxon>
        <taxon>Fungi</taxon>
        <taxon>Dikarya</taxon>
        <taxon>Basidiomycota</taxon>
        <taxon>Agaricomycotina</taxon>
        <taxon>Agaricomycetes</taxon>
        <taxon>Agaricomycetidae</taxon>
        <taxon>Boletales</taxon>
        <taxon>Paxilineae</taxon>
        <taxon>Paxillaceae</taxon>
        <taxon>Paxillus</taxon>
    </lineage>
</organism>
<protein>
    <submittedName>
        <fullName evidence="1">Uncharacterized protein</fullName>
    </submittedName>
</protein>